<accession>A0AAV5KPN9</accession>
<reference evidence="1 2" key="1">
    <citation type="journal article" date="2021" name="Commun. Biol.">
        <title>The genome of Shorea leprosula (Dipterocarpaceae) highlights the ecological relevance of drought in aseasonal tropical rainforests.</title>
        <authorList>
            <person name="Ng K.K.S."/>
            <person name="Kobayashi M.J."/>
            <person name="Fawcett J.A."/>
            <person name="Hatakeyama M."/>
            <person name="Paape T."/>
            <person name="Ng C.H."/>
            <person name="Ang C.C."/>
            <person name="Tnah L.H."/>
            <person name="Lee C.T."/>
            <person name="Nishiyama T."/>
            <person name="Sese J."/>
            <person name="O'Brien M.J."/>
            <person name="Copetti D."/>
            <person name="Mohd Noor M.I."/>
            <person name="Ong R.C."/>
            <person name="Putra M."/>
            <person name="Sireger I.Z."/>
            <person name="Indrioko S."/>
            <person name="Kosugi Y."/>
            <person name="Izuno A."/>
            <person name="Isagi Y."/>
            <person name="Lee S.L."/>
            <person name="Shimizu K.K."/>
        </authorList>
    </citation>
    <scope>NUCLEOTIDE SEQUENCE [LARGE SCALE GENOMIC DNA]</scope>
    <source>
        <strain evidence="1">214</strain>
    </source>
</reference>
<dbReference type="EMBL" id="BPVZ01000072">
    <property type="protein sequence ID" value="GKV26622.1"/>
    <property type="molecule type" value="Genomic_DNA"/>
</dbReference>
<evidence type="ECO:0000313" key="2">
    <source>
        <dbReference type="Proteomes" id="UP001054252"/>
    </source>
</evidence>
<name>A0AAV5KPN9_9ROSI</name>
<dbReference type="Proteomes" id="UP001054252">
    <property type="component" value="Unassembled WGS sequence"/>
</dbReference>
<dbReference type="AlphaFoldDB" id="A0AAV5KPN9"/>
<proteinExistence type="predicted"/>
<sequence length="55" mass="6220">MLVRQEAKMIDVWSHYKSKGEPSRKFVSNKCGGNKSETNATSSYNNRGKFSFKCG</sequence>
<gene>
    <name evidence="1" type="ORF">SLEP1_g35887</name>
</gene>
<organism evidence="1 2">
    <name type="scientific">Rubroshorea leprosula</name>
    <dbReference type="NCBI Taxonomy" id="152421"/>
    <lineage>
        <taxon>Eukaryota</taxon>
        <taxon>Viridiplantae</taxon>
        <taxon>Streptophyta</taxon>
        <taxon>Embryophyta</taxon>
        <taxon>Tracheophyta</taxon>
        <taxon>Spermatophyta</taxon>
        <taxon>Magnoliopsida</taxon>
        <taxon>eudicotyledons</taxon>
        <taxon>Gunneridae</taxon>
        <taxon>Pentapetalae</taxon>
        <taxon>rosids</taxon>
        <taxon>malvids</taxon>
        <taxon>Malvales</taxon>
        <taxon>Dipterocarpaceae</taxon>
        <taxon>Rubroshorea</taxon>
    </lineage>
</organism>
<comment type="caution">
    <text evidence="1">The sequence shown here is derived from an EMBL/GenBank/DDBJ whole genome shotgun (WGS) entry which is preliminary data.</text>
</comment>
<evidence type="ECO:0000313" key="1">
    <source>
        <dbReference type="EMBL" id="GKV26622.1"/>
    </source>
</evidence>
<keyword evidence="2" id="KW-1185">Reference proteome</keyword>
<protein>
    <submittedName>
        <fullName evidence="1">Uncharacterized protein</fullName>
    </submittedName>
</protein>